<keyword evidence="1" id="KW-0812">Transmembrane</keyword>
<protein>
    <submittedName>
        <fullName evidence="2">Uncharacterized protein</fullName>
    </submittedName>
</protein>
<name>A0A1M5GTT4_SALEC</name>
<dbReference type="OrthoDB" id="852748at2"/>
<keyword evidence="3" id="KW-1185">Reference proteome</keyword>
<evidence type="ECO:0000313" key="2">
    <source>
        <dbReference type="EMBL" id="SHG07078.1"/>
    </source>
</evidence>
<accession>A0A1M5GTT4</accession>
<dbReference type="RefSeq" id="WP_072878998.1">
    <property type="nucleotide sequence ID" value="NZ_FQVT01000004.1"/>
</dbReference>
<dbReference type="Proteomes" id="UP000183945">
    <property type="component" value="Unassembled WGS sequence"/>
</dbReference>
<gene>
    <name evidence="2" type="ORF">SAMN05444483_104306</name>
</gene>
<dbReference type="AlphaFoldDB" id="A0A1M5GTT4"/>
<feature type="transmembrane region" description="Helical" evidence="1">
    <location>
        <begin position="54"/>
        <end position="74"/>
    </location>
</feature>
<reference evidence="3" key="1">
    <citation type="submission" date="2016-11" db="EMBL/GenBank/DDBJ databases">
        <authorList>
            <person name="Varghese N."/>
            <person name="Submissions S."/>
        </authorList>
    </citation>
    <scope>NUCLEOTIDE SEQUENCE [LARGE SCALE GENOMIC DNA]</scope>
    <source>
        <strain evidence="3">DSM 24579</strain>
    </source>
</reference>
<keyword evidence="1" id="KW-1133">Transmembrane helix</keyword>
<keyword evidence="1" id="KW-0472">Membrane</keyword>
<proteinExistence type="predicted"/>
<evidence type="ECO:0000313" key="3">
    <source>
        <dbReference type="Proteomes" id="UP000183945"/>
    </source>
</evidence>
<dbReference type="EMBL" id="FQVT01000004">
    <property type="protein sequence ID" value="SHG07078.1"/>
    <property type="molecule type" value="Genomic_DNA"/>
</dbReference>
<evidence type="ECO:0000256" key="1">
    <source>
        <dbReference type="SAM" id="Phobius"/>
    </source>
</evidence>
<organism evidence="2 3">
    <name type="scientific">Salegentibacter echinorum</name>
    <dbReference type="NCBI Taxonomy" id="1073325"/>
    <lineage>
        <taxon>Bacteria</taxon>
        <taxon>Pseudomonadati</taxon>
        <taxon>Bacteroidota</taxon>
        <taxon>Flavobacteriia</taxon>
        <taxon>Flavobacteriales</taxon>
        <taxon>Flavobacteriaceae</taxon>
        <taxon>Salegentibacter</taxon>
    </lineage>
</organism>
<feature type="transmembrane region" description="Helical" evidence="1">
    <location>
        <begin position="27"/>
        <end position="47"/>
    </location>
</feature>
<sequence>MKKILIFALLIITVLFSYLVSWSEWLLLTVLFLGLVFLIILGLIRIFRKSKKILFQSAILLIGICLIGIFAGLFRPYEPALLKSGTISEQLEYAYKTDQSDRKQLRSFIPMFSKLQERDVLRLEKVKQINAEGELTKSRDKFHSAFIYHHSDNSADYKMASKLAAAAAKDEGLQNDYQVQWLRKAAYDRWMVSQEKPEKYNTQNKFSIEIK</sequence>